<dbReference type="EMBL" id="JAINUG010000260">
    <property type="protein sequence ID" value="KAJ8385034.1"/>
    <property type="molecule type" value="Genomic_DNA"/>
</dbReference>
<dbReference type="Proteomes" id="UP001221898">
    <property type="component" value="Unassembled WGS sequence"/>
</dbReference>
<evidence type="ECO:0000313" key="2">
    <source>
        <dbReference type="EMBL" id="KAJ8385034.1"/>
    </source>
</evidence>
<name>A0AAD7W6V3_9TELE</name>
<sequence length="259" mass="28183">MIETLGLENVPDHIWNCDETGLQDHFLSTRVVAEVGSPCFEVTGGEKGETTTCLASLNAAGGSGQKQLPLQMPRLAFEAVGYTQPDPAQIKASLFAPSETTERPLQETPEDTPTDDTLLVQTPPHPLHGAVQPVMFPPQQHTCLSHLTVPEDIKIVTPPPLAQEVEVEMQPETAEVSFRDLIQIPVRERPTTSCQRAKPPSWNLTSNEHFAYVQGKGVKGKGKGPKAKPNNLSACIWGQRRPQVHRGVAVVCCLQPVVP</sequence>
<keyword evidence="3" id="KW-1185">Reference proteome</keyword>
<dbReference type="AlphaFoldDB" id="A0AAD7W6V3"/>
<accession>A0AAD7W6V3</accession>
<comment type="caution">
    <text evidence="2">The sequence shown here is derived from an EMBL/GenBank/DDBJ whole genome shotgun (WGS) entry which is preliminary data.</text>
</comment>
<feature type="region of interest" description="Disordered" evidence="1">
    <location>
        <begin position="94"/>
        <end position="113"/>
    </location>
</feature>
<evidence type="ECO:0000313" key="3">
    <source>
        <dbReference type="Proteomes" id="UP001221898"/>
    </source>
</evidence>
<reference evidence="2" key="1">
    <citation type="journal article" date="2023" name="Science">
        <title>Genome structures resolve the early diversification of teleost fishes.</title>
        <authorList>
            <person name="Parey E."/>
            <person name="Louis A."/>
            <person name="Montfort J."/>
            <person name="Bouchez O."/>
            <person name="Roques C."/>
            <person name="Iampietro C."/>
            <person name="Lluch J."/>
            <person name="Castinel A."/>
            <person name="Donnadieu C."/>
            <person name="Desvignes T."/>
            <person name="Floi Bucao C."/>
            <person name="Jouanno E."/>
            <person name="Wen M."/>
            <person name="Mejri S."/>
            <person name="Dirks R."/>
            <person name="Jansen H."/>
            <person name="Henkel C."/>
            <person name="Chen W.J."/>
            <person name="Zahm M."/>
            <person name="Cabau C."/>
            <person name="Klopp C."/>
            <person name="Thompson A.W."/>
            <person name="Robinson-Rechavi M."/>
            <person name="Braasch I."/>
            <person name="Lecointre G."/>
            <person name="Bobe J."/>
            <person name="Postlethwait J.H."/>
            <person name="Berthelot C."/>
            <person name="Roest Crollius H."/>
            <person name="Guiguen Y."/>
        </authorList>
    </citation>
    <scope>NUCLEOTIDE SEQUENCE</scope>
    <source>
        <strain evidence="2">NC1722</strain>
    </source>
</reference>
<gene>
    <name evidence="2" type="ORF">AAFF_G00195640</name>
</gene>
<protein>
    <submittedName>
        <fullName evidence="2">Uncharacterized protein</fullName>
    </submittedName>
</protein>
<evidence type="ECO:0000256" key="1">
    <source>
        <dbReference type="SAM" id="MobiDB-lite"/>
    </source>
</evidence>
<organism evidence="2 3">
    <name type="scientific">Aldrovandia affinis</name>
    <dbReference type="NCBI Taxonomy" id="143900"/>
    <lineage>
        <taxon>Eukaryota</taxon>
        <taxon>Metazoa</taxon>
        <taxon>Chordata</taxon>
        <taxon>Craniata</taxon>
        <taxon>Vertebrata</taxon>
        <taxon>Euteleostomi</taxon>
        <taxon>Actinopterygii</taxon>
        <taxon>Neopterygii</taxon>
        <taxon>Teleostei</taxon>
        <taxon>Notacanthiformes</taxon>
        <taxon>Halosauridae</taxon>
        <taxon>Aldrovandia</taxon>
    </lineage>
</organism>
<proteinExistence type="predicted"/>